<accession>A0A9W6WWY7</accession>
<dbReference type="AlphaFoldDB" id="A0A9W6WWY7"/>
<comment type="caution">
    <text evidence="1">The sequence shown here is derived from an EMBL/GenBank/DDBJ whole genome shotgun (WGS) entry which is preliminary data.</text>
</comment>
<proteinExistence type="predicted"/>
<organism evidence="1 2">
    <name type="scientific">Phytophthora lilii</name>
    <dbReference type="NCBI Taxonomy" id="2077276"/>
    <lineage>
        <taxon>Eukaryota</taxon>
        <taxon>Sar</taxon>
        <taxon>Stramenopiles</taxon>
        <taxon>Oomycota</taxon>
        <taxon>Peronosporomycetes</taxon>
        <taxon>Peronosporales</taxon>
        <taxon>Peronosporaceae</taxon>
        <taxon>Phytophthora</taxon>
    </lineage>
</organism>
<dbReference type="EMBL" id="BSXW01000346">
    <property type="protein sequence ID" value="GMF19498.1"/>
    <property type="molecule type" value="Genomic_DNA"/>
</dbReference>
<keyword evidence="2" id="KW-1185">Reference proteome</keyword>
<sequence length="291" mass="32396">MGNTTSATLYTRPADSTWDFTASDLLLDQMEKQVSTDQETASAGWIESAARFCAMILITIAMMLVGNLSGPLEHTKKTPILVDAACQTEDEVAVELTVNKDWQPCHVDSKDAVDEDTHSCTTETTESFTDVDYEQDFKDDDFEWESVSSAADDILYAIRDACEDSVDCDWEAQVDRLLHLTAIVCAEHDESSALHLEDYLCTCGECPQYKTIANDVTAVNTSECNVMQTNSTMRLLQAFSTYNEALGYHAEMIPAARECLRVWCGDEDKAFKSFVTLYDEVPQLCGALHYS</sequence>
<evidence type="ECO:0000313" key="1">
    <source>
        <dbReference type="EMBL" id="GMF19498.1"/>
    </source>
</evidence>
<dbReference type="OrthoDB" id="68029at2759"/>
<protein>
    <submittedName>
        <fullName evidence="1">Unnamed protein product</fullName>
    </submittedName>
</protein>
<name>A0A9W6WWY7_9STRA</name>
<reference evidence="1" key="1">
    <citation type="submission" date="2023-04" db="EMBL/GenBank/DDBJ databases">
        <title>Phytophthora lilii NBRC 32176.</title>
        <authorList>
            <person name="Ichikawa N."/>
            <person name="Sato H."/>
            <person name="Tonouchi N."/>
        </authorList>
    </citation>
    <scope>NUCLEOTIDE SEQUENCE</scope>
    <source>
        <strain evidence="1">NBRC 32176</strain>
    </source>
</reference>
<dbReference type="Proteomes" id="UP001165083">
    <property type="component" value="Unassembled WGS sequence"/>
</dbReference>
<evidence type="ECO:0000313" key="2">
    <source>
        <dbReference type="Proteomes" id="UP001165083"/>
    </source>
</evidence>
<gene>
    <name evidence="1" type="ORF">Plil01_000745900</name>
</gene>